<evidence type="ECO:0000313" key="3">
    <source>
        <dbReference type="Proteomes" id="UP001153678"/>
    </source>
</evidence>
<evidence type="ECO:0000313" key="2">
    <source>
        <dbReference type="EMBL" id="CAI2176711.1"/>
    </source>
</evidence>
<comment type="caution">
    <text evidence="2">The sequence shown here is derived from an EMBL/GenBank/DDBJ whole genome shotgun (WGS) entry which is preliminary data.</text>
</comment>
<dbReference type="EMBL" id="CAMKVN010001545">
    <property type="protein sequence ID" value="CAI2176711.1"/>
    <property type="molecule type" value="Genomic_DNA"/>
</dbReference>
<protein>
    <submittedName>
        <fullName evidence="2">13833_t:CDS:1</fullName>
    </submittedName>
</protein>
<feature type="coiled-coil region" evidence="1">
    <location>
        <begin position="5"/>
        <end position="71"/>
    </location>
</feature>
<evidence type="ECO:0000256" key="1">
    <source>
        <dbReference type="SAM" id="Coils"/>
    </source>
</evidence>
<sequence>MDIDKNNLEKILNDFETRMKELEQSNEVLLSQIKYLVEENKARNETIINLKENIRERNEEAKAKQEIINNLKDPGNPQTKSHCRNFPYIVLQYTFPILILRDPEKQ</sequence>
<keyword evidence="3" id="KW-1185">Reference proteome</keyword>
<keyword evidence="1" id="KW-0175">Coiled coil</keyword>
<gene>
    <name evidence="2" type="ORF">FWILDA_LOCUS7720</name>
</gene>
<dbReference type="AlphaFoldDB" id="A0A9W4SNI4"/>
<proteinExistence type="predicted"/>
<accession>A0A9W4SNI4</accession>
<dbReference type="Proteomes" id="UP001153678">
    <property type="component" value="Unassembled WGS sequence"/>
</dbReference>
<organism evidence="2 3">
    <name type="scientific">Funneliformis geosporum</name>
    <dbReference type="NCBI Taxonomy" id="1117311"/>
    <lineage>
        <taxon>Eukaryota</taxon>
        <taxon>Fungi</taxon>
        <taxon>Fungi incertae sedis</taxon>
        <taxon>Mucoromycota</taxon>
        <taxon>Glomeromycotina</taxon>
        <taxon>Glomeromycetes</taxon>
        <taxon>Glomerales</taxon>
        <taxon>Glomeraceae</taxon>
        <taxon>Funneliformis</taxon>
    </lineage>
</organism>
<reference evidence="2" key="1">
    <citation type="submission" date="2022-08" db="EMBL/GenBank/DDBJ databases">
        <authorList>
            <person name="Kallberg Y."/>
            <person name="Tangrot J."/>
            <person name="Rosling A."/>
        </authorList>
    </citation>
    <scope>NUCLEOTIDE SEQUENCE</scope>
    <source>
        <strain evidence="2">Wild A</strain>
    </source>
</reference>
<name>A0A9W4SNI4_9GLOM</name>